<feature type="domain" description="Ig-like" evidence="7">
    <location>
        <begin position="68"/>
        <end position="155"/>
    </location>
</feature>
<keyword evidence="4" id="KW-0393">Immunoglobulin domain</keyword>
<name>A0A8C0L6A8_CANLU</name>
<evidence type="ECO:0000256" key="4">
    <source>
        <dbReference type="ARBA" id="ARBA00023319"/>
    </source>
</evidence>
<evidence type="ECO:0000256" key="3">
    <source>
        <dbReference type="ARBA" id="ARBA00023157"/>
    </source>
</evidence>
<sequence length="343" mass="39375">MLQELRTYFPKKEHDGSGQKRQFPSSFLISAPEPPAETLQCLACYRLHCSHQLGDNMWLLTVLLLWVPAGAQTDWLILQVSGRVFTEGEPLTLRCHGWNNKLVYNVLFYQNGTVLKFSPQNSEFTILKTTLHHNGIYHCSAMGKHRYESAGVSITIKELFPAPVLKASLSSPILEGHVVNLSCETKLLLQRPGLQLYFSFYMGSKTLLSRNTSSEYQILTAKKEDSGLYWCEATTEDGNVVKRSPELELQVVGPQTLTPVWFHVLFYVAMGMIFLVDTIFCMIIHKELQRKKKWNLEISLYSGLEKRVDSYLQKERDLEEPKYQELEQLQEKTPQKPPEGEQQ</sequence>
<dbReference type="SMART" id="SM00408">
    <property type="entry name" value="IGc2"/>
    <property type="match status" value="2"/>
</dbReference>
<keyword evidence="3" id="KW-1015">Disulfide bond</keyword>
<dbReference type="InterPro" id="IPR003598">
    <property type="entry name" value="Ig_sub2"/>
</dbReference>
<keyword evidence="6" id="KW-1133">Transmembrane helix</keyword>
<dbReference type="AlphaFoldDB" id="A0A8C0L6A8"/>
<feature type="region of interest" description="Disordered" evidence="5">
    <location>
        <begin position="323"/>
        <end position="343"/>
    </location>
</feature>
<dbReference type="GO" id="GO:0009897">
    <property type="term" value="C:external side of plasma membrane"/>
    <property type="evidence" value="ECO:0007669"/>
    <property type="project" value="TreeGrafter"/>
</dbReference>
<evidence type="ECO:0000256" key="1">
    <source>
        <dbReference type="ARBA" id="ARBA00022729"/>
    </source>
</evidence>
<dbReference type="FunFam" id="2.60.40.10:FF:000217">
    <property type="entry name" value="High affinity immunoglobulin gamma Fc receptor I"/>
    <property type="match status" value="1"/>
</dbReference>
<dbReference type="GO" id="GO:0019864">
    <property type="term" value="F:IgG binding"/>
    <property type="evidence" value="ECO:0007669"/>
    <property type="project" value="TreeGrafter"/>
</dbReference>
<keyword evidence="1" id="KW-0732">Signal</keyword>
<reference evidence="8" key="1">
    <citation type="submission" date="2025-08" db="UniProtKB">
        <authorList>
            <consortium name="Ensembl"/>
        </authorList>
    </citation>
    <scope>IDENTIFICATION</scope>
</reference>
<dbReference type="GO" id="GO:0050766">
    <property type="term" value="P:positive regulation of phagocytosis"/>
    <property type="evidence" value="ECO:0007669"/>
    <property type="project" value="TreeGrafter"/>
</dbReference>
<dbReference type="InterPro" id="IPR013151">
    <property type="entry name" value="Immunoglobulin_dom"/>
</dbReference>
<dbReference type="Ensembl" id="ENSCAFT00020029206.1">
    <property type="protein sequence ID" value="ENSCAFP00020025297.1"/>
    <property type="gene ID" value="ENSCAFG00020019916.1"/>
</dbReference>
<evidence type="ECO:0000256" key="6">
    <source>
        <dbReference type="SAM" id="Phobius"/>
    </source>
</evidence>
<dbReference type="PROSITE" id="PS50835">
    <property type="entry name" value="IG_LIKE"/>
    <property type="match status" value="2"/>
</dbReference>
<dbReference type="InterPro" id="IPR007110">
    <property type="entry name" value="Ig-like_dom"/>
</dbReference>
<feature type="compositionally biased region" description="Basic and acidic residues" evidence="5">
    <location>
        <begin position="323"/>
        <end position="334"/>
    </location>
</feature>
<keyword evidence="9" id="KW-1185">Reference proteome</keyword>
<dbReference type="Pfam" id="PF13895">
    <property type="entry name" value="Ig_2"/>
    <property type="match status" value="1"/>
</dbReference>
<dbReference type="Proteomes" id="UP000694391">
    <property type="component" value="Unplaced"/>
</dbReference>
<evidence type="ECO:0000259" key="7">
    <source>
        <dbReference type="PROSITE" id="PS50835"/>
    </source>
</evidence>
<keyword evidence="6" id="KW-0472">Membrane</keyword>
<dbReference type="InterPro" id="IPR050488">
    <property type="entry name" value="Ig_Fc_receptor"/>
</dbReference>
<feature type="domain" description="Ig-like" evidence="7">
    <location>
        <begin position="161"/>
        <end position="248"/>
    </location>
</feature>
<feature type="transmembrane region" description="Helical" evidence="6">
    <location>
        <begin position="260"/>
        <end position="284"/>
    </location>
</feature>
<dbReference type="Gene3D" id="2.60.40.10">
    <property type="entry name" value="Immunoglobulins"/>
    <property type="match status" value="2"/>
</dbReference>
<keyword evidence="2" id="KW-0677">Repeat</keyword>
<reference evidence="8" key="2">
    <citation type="submission" date="2025-09" db="UniProtKB">
        <authorList>
            <consortium name="Ensembl"/>
        </authorList>
    </citation>
    <scope>IDENTIFICATION</scope>
</reference>
<dbReference type="FunFam" id="2.60.40.10:FF:000651">
    <property type="entry name" value="Fc receptor like 1"/>
    <property type="match status" value="1"/>
</dbReference>
<dbReference type="CDD" id="cd05753">
    <property type="entry name" value="Ig2_FcgammaR_like"/>
    <property type="match status" value="1"/>
</dbReference>
<evidence type="ECO:0000256" key="5">
    <source>
        <dbReference type="SAM" id="MobiDB-lite"/>
    </source>
</evidence>
<evidence type="ECO:0000313" key="8">
    <source>
        <dbReference type="Ensembl" id="ENSCAFP00020025297.1"/>
    </source>
</evidence>
<keyword evidence="6" id="KW-0812">Transmembrane</keyword>
<dbReference type="SUPFAM" id="SSF48726">
    <property type="entry name" value="Immunoglobulin"/>
    <property type="match status" value="2"/>
</dbReference>
<dbReference type="SMART" id="SM00409">
    <property type="entry name" value="IG"/>
    <property type="match status" value="2"/>
</dbReference>
<dbReference type="InterPro" id="IPR013783">
    <property type="entry name" value="Ig-like_fold"/>
</dbReference>
<evidence type="ECO:0000313" key="9">
    <source>
        <dbReference type="Proteomes" id="UP000694391"/>
    </source>
</evidence>
<dbReference type="GO" id="GO:0032760">
    <property type="term" value="P:positive regulation of tumor necrosis factor production"/>
    <property type="evidence" value="ECO:0007669"/>
    <property type="project" value="TreeGrafter"/>
</dbReference>
<dbReference type="InterPro" id="IPR003599">
    <property type="entry name" value="Ig_sub"/>
</dbReference>
<organism evidence="8 9">
    <name type="scientific">Canis lupus dingo</name>
    <name type="common">dingo</name>
    <dbReference type="NCBI Taxonomy" id="286419"/>
    <lineage>
        <taxon>Eukaryota</taxon>
        <taxon>Metazoa</taxon>
        <taxon>Chordata</taxon>
        <taxon>Craniata</taxon>
        <taxon>Vertebrata</taxon>
        <taxon>Euteleostomi</taxon>
        <taxon>Mammalia</taxon>
        <taxon>Eutheria</taxon>
        <taxon>Laurasiatheria</taxon>
        <taxon>Carnivora</taxon>
        <taxon>Caniformia</taxon>
        <taxon>Canidae</taxon>
        <taxon>Canis</taxon>
    </lineage>
</organism>
<accession>A0A8C0L6A8</accession>
<proteinExistence type="predicted"/>
<protein>
    <submittedName>
        <fullName evidence="8">Fc gamma receptor Ia</fullName>
    </submittedName>
</protein>
<dbReference type="Pfam" id="PF00047">
    <property type="entry name" value="ig"/>
    <property type="match status" value="1"/>
</dbReference>
<dbReference type="PANTHER" id="PTHR11481:SF11">
    <property type="entry name" value="HIGH AFFINITY IMMUNOGLOBULIN GAMMA FC RECEPTOR I-RELATED"/>
    <property type="match status" value="1"/>
</dbReference>
<dbReference type="GO" id="GO:0019770">
    <property type="term" value="F:IgG receptor activity"/>
    <property type="evidence" value="ECO:0007669"/>
    <property type="project" value="TreeGrafter"/>
</dbReference>
<dbReference type="GeneTree" id="ENSGT01050000244808"/>
<dbReference type="PANTHER" id="PTHR11481">
    <property type="entry name" value="IMMUNOGLOBULIN FC RECEPTOR"/>
    <property type="match status" value="1"/>
</dbReference>
<gene>
    <name evidence="8" type="primary">FCGR1A</name>
</gene>
<evidence type="ECO:0000256" key="2">
    <source>
        <dbReference type="ARBA" id="ARBA00022737"/>
    </source>
</evidence>
<dbReference type="InterPro" id="IPR036179">
    <property type="entry name" value="Ig-like_dom_sf"/>
</dbReference>
<dbReference type="GO" id="GO:0001788">
    <property type="term" value="P:antibody-dependent cellular cytotoxicity"/>
    <property type="evidence" value="ECO:0007669"/>
    <property type="project" value="TreeGrafter"/>
</dbReference>